<proteinExistence type="predicted"/>
<evidence type="ECO:0000256" key="1">
    <source>
        <dbReference type="SAM" id="MobiDB-lite"/>
    </source>
</evidence>
<dbReference type="GeneID" id="37219524"/>
<sequence length="164" mass="17801">MYVHPQQFVHRHRPGEPASSQEVLIDSPNNARRRHQWAITGAHMLLCANKVADHAVAPFVNMLLGHYGAIHPSRRQPSTEYLVQISSSTGKVRDSRPAFLVTSIMGICSGLACTSADVSSSVGTGSLRGSHCDPTRLDNFSKHFQFPITAVLPACHCHCSSGES</sequence>
<reference evidence="2 3" key="1">
    <citation type="submission" date="2018-02" db="EMBL/GenBank/DDBJ databases">
        <title>The genomes of Aspergillus section Nigri reveals drivers in fungal speciation.</title>
        <authorList>
            <consortium name="DOE Joint Genome Institute"/>
            <person name="Vesth T.C."/>
            <person name="Nybo J."/>
            <person name="Theobald S."/>
            <person name="Brandl J."/>
            <person name="Frisvad J.C."/>
            <person name="Nielsen K.F."/>
            <person name="Lyhne E.K."/>
            <person name="Kogle M.E."/>
            <person name="Kuo A."/>
            <person name="Riley R."/>
            <person name="Clum A."/>
            <person name="Nolan M."/>
            <person name="Lipzen A."/>
            <person name="Salamov A."/>
            <person name="Henrissat B."/>
            <person name="Wiebenga A."/>
            <person name="De vries R.P."/>
            <person name="Grigoriev I.V."/>
            <person name="Mortensen U.H."/>
            <person name="Andersen M.R."/>
            <person name="Baker S.E."/>
        </authorList>
    </citation>
    <scope>NUCLEOTIDE SEQUENCE [LARGE SCALE GENOMIC DNA]</scope>
    <source>
        <strain evidence="2 3">CBS 121593</strain>
    </source>
</reference>
<feature type="region of interest" description="Disordered" evidence="1">
    <location>
        <begin position="1"/>
        <end position="22"/>
    </location>
</feature>
<dbReference type="AlphaFoldDB" id="A0A395H8M6"/>
<evidence type="ECO:0000313" key="3">
    <source>
        <dbReference type="Proteomes" id="UP000249402"/>
    </source>
</evidence>
<accession>A0A395H8M6</accession>
<dbReference type="Proteomes" id="UP000249402">
    <property type="component" value="Unassembled WGS sequence"/>
</dbReference>
<keyword evidence="3" id="KW-1185">Reference proteome</keyword>
<organism evidence="2 3">
    <name type="scientific">Aspergillus ibericus CBS 121593</name>
    <dbReference type="NCBI Taxonomy" id="1448316"/>
    <lineage>
        <taxon>Eukaryota</taxon>
        <taxon>Fungi</taxon>
        <taxon>Dikarya</taxon>
        <taxon>Ascomycota</taxon>
        <taxon>Pezizomycotina</taxon>
        <taxon>Eurotiomycetes</taxon>
        <taxon>Eurotiomycetidae</taxon>
        <taxon>Eurotiales</taxon>
        <taxon>Aspergillaceae</taxon>
        <taxon>Aspergillus</taxon>
        <taxon>Aspergillus subgen. Circumdati</taxon>
    </lineage>
</organism>
<name>A0A395H8M6_9EURO</name>
<dbReference type="EMBL" id="KZ824425">
    <property type="protein sequence ID" value="RAL04030.1"/>
    <property type="molecule type" value="Genomic_DNA"/>
</dbReference>
<protein>
    <submittedName>
        <fullName evidence="2">Uncharacterized protein</fullName>
    </submittedName>
</protein>
<evidence type="ECO:0000313" key="2">
    <source>
        <dbReference type="EMBL" id="RAL04030.1"/>
    </source>
</evidence>
<dbReference type="RefSeq" id="XP_025578357.1">
    <property type="nucleotide sequence ID" value="XM_025714659.1"/>
</dbReference>
<gene>
    <name evidence="2" type="ORF">BO80DRAFT_254021</name>
</gene>
<dbReference type="VEuPathDB" id="FungiDB:BO80DRAFT_254021"/>